<gene>
    <name evidence="2" type="ORF">ANOM_007494</name>
</gene>
<evidence type="ECO:0000256" key="1">
    <source>
        <dbReference type="SAM" id="MobiDB-lite"/>
    </source>
</evidence>
<dbReference type="GeneID" id="26809298"/>
<feature type="compositionally biased region" description="Basic residues" evidence="1">
    <location>
        <begin position="331"/>
        <end position="343"/>
    </location>
</feature>
<feature type="region of interest" description="Disordered" evidence="1">
    <location>
        <begin position="144"/>
        <end position="165"/>
    </location>
</feature>
<proteinExistence type="predicted"/>
<sequence>MAVADEEASSPLYRPARTLPFELVQHVGIFFEEKLCPPPLTPRNSLDHRTDRGIRYPDTQALNLLLNIITTGTIPPTPVYVPSPQHLALAATFLVHPSTTTRAKTAEQEEASNVSLRLLRLANTLAGPVSAKLGTAFSFTHFETSRQGRRRRAEDEHPPDDDMKPLNLDLAQSASVWSRAEDFWHAVGWAFNCSVLHRERWERWQIWLEYMCEVLEDDWNERKRMSDHASNTDHKALKDSLILRYITETTAGNGRNRRILRAIFADGGSASANEFREVFHHELKKPKQDKNTKKREVQVNIDEDQYGDYLTDDDDSSDNNNKIDPGTASKRPTRQTKRPRRGTRAKDAKSTDAVNPTSAVYALSDVSSHGGFQSLALRQRLLHLLSGVAETLPDAFTPLEELYHFFVENIRHLPLPVFQALVAPSTLPYFSSEACTTLCECLLFRIRESAAPDTEEEYLNQTKLEECFLPYAASSTSVVDNTKMSILLETLLILLANSDMLRVTTELQEAVEEGIQRRAERAQTETKKSVSARKSEDAEWCWLLESGERLRFLVEEVLPRAEDSDG</sequence>
<name>A0A0L1J0W1_ASPN3</name>
<feature type="compositionally biased region" description="Basic and acidic residues" evidence="1">
    <location>
        <begin position="282"/>
        <end position="297"/>
    </location>
</feature>
<dbReference type="RefSeq" id="XP_015406320.1">
    <property type="nucleotide sequence ID" value="XM_015552750.1"/>
</dbReference>
<keyword evidence="3" id="KW-1185">Reference proteome</keyword>
<comment type="caution">
    <text evidence="2">The sequence shown here is derived from an EMBL/GenBank/DDBJ whole genome shotgun (WGS) entry which is preliminary data.</text>
</comment>
<dbReference type="Proteomes" id="UP000037505">
    <property type="component" value="Unassembled WGS sequence"/>
</dbReference>
<protein>
    <submittedName>
        <fullName evidence="2">Uncharacterized protein</fullName>
    </submittedName>
</protein>
<dbReference type="OrthoDB" id="5411773at2759"/>
<accession>A0A0L1J0W1</accession>
<feature type="region of interest" description="Disordered" evidence="1">
    <location>
        <begin position="282"/>
        <end position="353"/>
    </location>
</feature>
<feature type="compositionally biased region" description="Basic and acidic residues" evidence="1">
    <location>
        <begin position="152"/>
        <end position="164"/>
    </location>
</feature>
<evidence type="ECO:0000313" key="3">
    <source>
        <dbReference type="Proteomes" id="UP000037505"/>
    </source>
</evidence>
<dbReference type="STRING" id="1509407.A0A0L1J0W1"/>
<reference evidence="2 3" key="1">
    <citation type="submission" date="2014-06" db="EMBL/GenBank/DDBJ databases">
        <title>The Genome of the Aflatoxigenic Filamentous Fungus Aspergillus nomius.</title>
        <authorList>
            <person name="Moore M.G."/>
            <person name="Shannon B.M."/>
            <person name="Brian M.M."/>
        </authorList>
    </citation>
    <scope>NUCLEOTIDE SEQUENCE [LARGE SCALE GENOMIC DNA]</scope>
    <source>
        <strain evidence="2 3">NRRL 13137</strain>
    </source>
</reference>
<feature type="compositionally biased region" description="Acidic residues" evidence="1">
    <location>
        <begin position="301"/>
        <end position="317"/>
    </location>
</feature>
<evidence type="ECO:0000313" key="2">
    <source>
        <dbReference type="EMBL" id="KNG85397.1"/>
    </source>
</evidence>
<dbReference type="EMBL" id="JNOM01000159">
    <property type="protein sequence ID" value="KNG85397.1"/>
    <property type="molecule type" value="Genomic_DNA"/>
</dbReference>
<dbReference type="AlphaFoldDB" id="A0A0L1J0W1"/>
<organism evidence="2 3">
    <name type="scientific">Aspergillus nomiae NRRL (strain ATCC 15546 / NRRL 13137 / CBS 260.88 / M93)</name>
    <dbReference type="NCBI Taxonomy" id="1509407"/>
    <lineage>
        <taxon>Eukaryota</taxon>
        <taxon>Fungi</taxon>
        <taxon>Dikarya</taxon>
        <taxon>Ascomycota</taxon>
        <taxon>Pezizomycotina</taxon>
        <taxon>Eurotiomycetes</taxon>
        <taxon>Eurotiomycetidae</taxon>
        <taxon>Eurotiales</taxon>
        <taxon>Aspergillaceae</taxon>
        <taxon>Aspergillus</taxon>
        <taxon>Aspergillus subgen. Circumdati</taxon>
    </lineage>
</organism>